<comment type="caution">
    <text evidence="2">The sequence shown here is derived from an EMBL/GenBank/DDBJ whole genome shotgun (WGS) entry which is preliminary data.</text>
</comment>
<sequence length="192" mass="19839">MAEAGIGPDTAGIAARLESPDPEIAAAERRRLAAAIPPQRPHFDSLGQEIGYVYGAGGRTEQETGAPLPATEYSPAPVLGARLPHAWVERDGALLSTHDLLFPGFTLITGPAGSQWAAAFAETAGDVPARTVVVGRDFTVVDDSLLERLGITEDGAVLVRPDSHIAWRSGDGSPLSPGTALCGVPDASPRSA</sequence>
<accession>A0ABW2WPM8</accession>
<evidence type="ECO:0000313" key="3">
    <source>
        <dbReference type="Proteomes" id="UP001596915"/>
    </source>
</evidence>
<reference evidence="3" key="1">
    <citation type="journal article" date="2019" name="Int. J. Syst. Evol. Microbiol.">
        <title>The Global Catalogue of Microorganisms (GCM) 10K type strain sequencing project: providing services to taxonomists for standard genome sequencing and annotation.</title>
        <authorList>
            <consortium name="The Broad Institute Genomics Platform"/>
            <consortium name="The Broad Institute Genome Sequencing Center for Infectious Disease"/>
            <person name="Wu L."/>
            <person name="Ma J."/>
        </authorList>
    </citation>
    <scope>NUCLEOTIDE SEQUENCE [LARGE SCALE GENOMIC DNA]</scope>
    <source>
        <strain evidence="3">JCM 12607</strain>
    </source>
</reference>
<name>A0ABW2WPM8_9ACTN</name>
<protein>
    <submittedName>
        <fullName evidence="2">Uncharacterized protein</fullName>
    </submittedName>
</protein>
<gene>
    <name evidence="2" type="ORF">ACFQ2K_12045</name>
</gene>
<evidence type="ECO:0000256" key="1">
    <source>
        <dbReference type="SAM" id="MobiDB-lite"/>
    </source>
</evidence>
<dbReference type="Proteomes" id="UP001596915">
    <property type="component" value="Unassembled WGS sequence"/>
</dbReference>
<dbReference type="Pfam" id="PF21274">
    <property type="entry name" value="Rng_hyd_C"/>
    <property type="match status" value="1"/>
</dbReference>
<dbReference type="Gene3D" id="3.40.30.120">
    <property type="match status" value="1"/>
</dbReference>
<evidence type="ECO:0000313" key="2">
    <source>
        <dbReference type="EMBL" id="MFD0623422.1"/>
    </source>
</evidence>
<proteinExistence type="predicted"/>
<dbReference type="EMBL" id="JBHTGL010000008">
    <property type="protein sequence ID" value="MFD0623422.1"/>
    <property type="molecule type" value="Genomic_DNA"/>
</dbReference>
<keyword evidence="3" id="KW-1185">Reference proteome</keyword>
<feature type="region of interest" description="Disordered" evidence="1">
    <location>
        <begin position="169"/>
        <end position="192"/>
    </location>
</feature>
<organism evidence="2 3">
    <name type="scientific">Streptomyces sanglieri</name>
    <dbReference type="NCBI Taxonomy" id="193460"/>
    <lineage>
        <taxon>Bacteria</taxon>
        <taxon>Bacillati</taxon>
        <taxon>Actinomycetota</taxon>
        <taxon>Actinomycetes</taxon>
        <taxon>Kitasatosporales</taxon>
        <taxon>Streptomycetaceae</taxon>
        <taxon>Streptomyces</taxon>
    </lineage>
</organism>